<dbReference type="Proteomes" id="UP000657592">
    <property type="component" value="Unassembled WGS sequence"/>
</dbReference>
<keyword evidence="3" id="KW-0560">Oxidoreductase</keyword>
<dbReference type="InterPro" id="IPR016164">
    <property type="entry name" value="FAD-linked_Oxase-like_C"/>
</dbReference>
<gene>
    <name evidence="5" type="ORF">GCM10010921_25750</name>
</gene>
<sequence>MTISDTHPIDADTLDTAIQRFRAVVGAEHVHTEGPAFDEFRDPFEPRQWNAYLPSVVVQPDSTEQVQQIVRIAGELDVPLWTNGQGRNNGYGGAAPRVTGSVLLNLRRFNRILEIDDELAYAVVEPGVSWLELYTALREGGHDLTLSVPDIGWGSVIGNSLDHGVTYMQYGEDYQAPCGLEVVLADGSLLRTGMGAQEGNPTWHLYKKGLGPGLDHLFMQSNFGVVTRMGVWLQRRPEFVLPAHVIGETEESIIGMVDVLRELKLDRTIEGVPCIFRGLNAAGMVSRRKDWYSGEGRVPDELVDRIGRELGVGQWFLRLGMWGDGPVLDHKYAKVKAAFEAVPGVRVESVGKLTPAEAEELEHGSDRVITGVANLDLARISNWNGGEGGDTGGHIDFSPVLPLTGRATWDLIQQVKPIQEAAGFDFSLVVMAISARAALFVCGSKFNWTDLEETQRAYDTARTLIVEAGKKGYAAYRAHLDFMDLAAEQLDFGDHAYLRFAETIKDAVDPQGILSPGKQGIWPRRLREGR</sequence>
<dbReference type="GO" id="GO:0004458">
    <property type="term" value="F:D-lactate dehydrogenase (cytochrome) activity"/>
    <property type="evidence" value="ECO:0007669"/>
    <property type="project" value="TreeGrafter"/>
</dbReference>
<name>A0A917MN52_9MICO</name>
<dbReference type="Gene3D" id="1.10.45.10">
    <property type="entry name" value="Vanillyl-alcohol Oxidase, Chain A, domain 4"/>
    <property type="match status" value="1"/>
</dbReference>
<dbReference type="InterPro" id="IPR016166">
    <property type="entry name" value="FAD-bd_PCMH"/>
</dbReference>
<dbReference type="Gene3D" id="3.30.43.10">
    <property type="entry name" value="Uridine Diphospho-n-acetylenolpyruvylglucosamine Reductase, domain 2"/>
    <property type="match status" value="1"/>
</dbReference>
<evidence type="ECO:0000259" key="4">
    <source>
        <dbReference type="PROSITE" id="PS51387"/>
    </source>
</evidence>
<dbReference type="GO" id="GO:1903457">
    <property type="term" value="P:lactate catabolic process"/>
    <property type="evidence" value="ECO:0007669"/>
    <property type="project" value="TreeGrafter"/>
</dbReference>
<keyword evidence="1" id="KW-0285">Flavoprotein</keyword>
<comment type="caution">
    <text evidence="5">The sequence shown here is derived from an EMBL/GenBank/DDBJ whole genome shotgun (WGS) entry which is preliminary data.</text>
</comment>
<dbReference type="EMBL" id="BMJY01000014">
    <property type="protein sequence ID" value="GGH48361.1"/>
    <property type="molecule type" value="Genomic_DNA"/>
</dbReference>
<dbReference type="GO" id="GO:0008720">
    <property type="term" value="F:D-lactate dehydrogenase (NAD+) activity"/>
    <property type="evidence" value="ECO:0007669"/>
    <property type="project" value="TreeGrafter"/>
</dbReference>
<keyword evidence="2" id="KW-0274">FAD</keyword>
<evidence type="ECO:0000256" key="1">
    <source>
        <dbReference type="ARBA" id="ARBA00022630"/>
    </source>
</evidence>
<reference evidence="5" key="2">
    <citation type="submission" date="2020-09" db="EMBL/GenBank/DDBJ databases">
        <authorList>
            <person name="Sun Q."/>
            <person name="Zhou Y."/>
        </authorList>
    </citation>
    <scope>NUCLEOTIDE SEQUENCE</scope>
    <source>
        <strain evidence="5">CGMCC 1.15794</strain>
    </source>
</reference>
<dbReference type="AlphaFoldDB" id="A0A917MN52"/>
<dbReference type="SUPFAM" id="SSF55103">
    <property type="entry name" value="FAD-linked oxidases, C-terminal domain"/>
    <property type="match status" value="1"/>
</dbReference>
<dbReference type="Gene3D" id="3.30.465.10">
    <property type="match status" value="1"/>
</dbReference>
<dbReference type="InterPro" id="IPR016169">
    <property type="entry name" value="FAD-bd_PCMH_sub2"/>
</dbReference>
<dbReference type="GO" id="GO:0071949">
    <property type="term" value="F:FAD binding"/>
    <property type="evidence" value="ECO:0007669"/>
    <property type="project" value="InterPro"/>
</dbReference>
<dbReference type="RefSeq" id="WP_188756713.1">
    <property type="nucleotide sequence ID" value="NZ_BMJY01000014.1"/>
</dbReference>
<organism evidence="5 6">
    <name type="scientific">Microbacterium album</name>
    <dbReference type="NCBI Taxonomy" id="2053191"/>
    <lineage>
        <taxon>Bacteria</taxon>
        <taxon>Bacillati</taxon>
        <taxon>Actinomycetota</taxon>
        <taxon>Actinomycetes</taxon>
        <taxon>Micrococcales</taxon>
        <taxon>Microbacteriaceae</taxon>
        <taxon>Microbacterium</taxon>
    </lineage>
</organism>
<dbReference type="PANTHER" id="PTHR11748">
    <property type="entry name" value="D-LACTATE DEHYDROGENASE"/>
    <property type="match status" value="1"/>
</dbReference>
<dbReference type="InterPro" id="IPR016170">
    <property type="entry name" value="Cytok_DH_C_sf"/>
</dbReference>
<protein>
    <submittedName>
        <fullName evidence="5">4-cresol dehydrogenase</fullName>
    </submittedName>
</protein>
<evidence type="ECO:0000313" key="6">
    <source>
        <dbReference type="Proteomes" id="UP000657592"/>
    </source>
</evidence>
<reference evidence="5" key="1">
    <citation type="journal article" date="2014" name="Int. J. Syst. Evol. Microbiol.">
        <title>Complete genome sequence of Corynebacterium casei LMG S-19264T (=DSM 44701T), isolated from a smear-ripened cheese.</title>
        <authorList>
            <consortium name="US DOE Joint Genome Institute (JGI-PGF)"/>
            <person name="Walter F."/>
            <person name="Albersmeier A."/>
            <person name="Kalinowski J."/>
            <person name="Ruckert C."/>
        </authorList>
    </citation>
    <scope>NUCLEOTIDE SEQUENCE</scope>
    <source>
        <strain evidence="5">CGMCC 1.15794</strain>
    </source>
</reference>
<dbReference type="Gene3D" id="3.40.462.10">
    <property type="entry name" value="FAD-linked oxidases, C-terminal domain"/>
    <property type="match status" value="1"/>
</dbReference>
<evidence type="ECO:0000256" key="2">
    <source>
        <dbReference type="ARBA" id="ARBA00022827"/>
    </source>
</evidence>
<dbReference type="InterPro" id="IPR016167">
    <property type="entry name" value="FAD-bd_PCMH_sub1"/>
</dbReference>
<dbReference type="InterPro" id="IPR006094">
    <property type="entry name" value="Oxid_FAD_bind_N"/>
</dbReference>
<evidence type="ECO:0000256" key="3">
    <source>
        <dbReference type="ARBA" id="ARBA00023002"/>
    </source>
</evidence>
<dbReference type="PANTHER" id="PTHR11748:SF114">
    <property type="entry name" value="ARYL-ALCOHOL OXIDASE VANILLYL-ALCOHOL OXIDASE (AFU_ORTHOLOGUE AFUA_3G09500)-RELATED"/>
    <property type="match status" value="1"/>
</dbReference>
<accession>A0A917MN52</accession>
<feature type="domain" description="FAD-binding PCMH-type" evidence="4">
    <location>
        <begin position="50"/>
        <end position="236"/>
    </location>
</feature>
<dbReference type="InterPro" id="IPR036318">
    <property type="entry name" value="FAD-bd_PCMH-like_sf"/>
</dbReference>
<dbReference type="PROSITE" id="PS51387">
    <property type="entry name" value="FAD_PCMH"/>
    <property type="match status" value="1"/>
</dbReference>
<dbReference type="SUPFAM" id="SSF56176">
    <property type="entry name" value="FAD-binding/transporter-associated domain-like"/>
    <property type="match status" value="1"/>
</dbReference>
<proteinExistence type="predicted"/>
<evidence type="ECO:0000313" key="5">
    <source>
        <dbReference type="EMBL" id="GGH48361.1"/>
    </source>
</evidence>
<dbReference type="InterPro" id="IPR016171">
    <property type="entry name" value="Vanillyl_alc_oxidase_C-sub2"/>
</dbReference>
<keyword evidence="6" id="KW-1185">Reference proteome</keyword>
<dbReference type="Pfam" id="PF01565">
    <property type="entry name" value="FAD_binding_4"/>
    <property type="match status" value="1"/>
</dbReference>